<keyword evidence="7" id="KW-0119">Carbohydrate metabolism</keyword>
<keyword evidence="9" id="KW-1185">Reference proteome</keyword>
<evidence type="ECO:0000256" key="7">
    <source>
        <dbReference type="ARBA" id="ARBA00023277"/>
    </source>
</evidence>
<dbReference type="Proteomes" id="UP001595722">
    <property type="component" value="Unassembled WGS sequence"/>
</dbReference>
<evidence type="ECO:0000256" key="2">
    <source>
        <dbReference type="ARBA" id="ARBA00004736"/>
    </source>
</evidence>
<dbReference type="InterPro" id="IPR000887">
    <property type="entry name" value="Aldlse_KDPG_KHG"/>
</dbReference>
<dbReference type="RefSeq" id="WP_376867029.1">
    <property type="nucleotide sequence ID" value="NZ_JBHRYB010000013.1"/>
</dbReference>
<dbReference type="CDD" id="cd00452">
    <property type="entry name" value="KDPG_aldolase"/>
    <property type="match status" value="1"/>
</dbReference>
<dbReference type="GO" id="GO:0008675">
    <property type="term" value="F:2-dehydro-3-deoxy-phosphogluconate aldolase activity"/>
    <property type="evidence" value="ECO:0007669"/>
    <property type="project" value="UniProtKB-EC"/>
</dbReference>
<dbReference type="NCBIfam" id="TIGR01182">
    <property type="entry name" value="eda"/>
    <property type="match status" value="1"/>
</dbReference>
<dbReference type="EMBL" id="JBHRYB010000013">
    <property type="protein sequence ID" value="MFC3680926.1"/>
    <property type="molecule type" value="Genomic_DNA"/>
</dbReference>
<dbReference type="GO" id="GO:0008700">
    <property type="term" value="F:(R,S)-4-hydroxy-2-oxoglutarate aldolase activity"/>
    <property type="evidence" value="ECO:0007669"/>
    <property type="project" value="UniProtKB-EC"/>
</dbReference>
<dbReference type="PROSITE" id="PS00159">
    <property type="entry name" value="ALDOLASE_KDPG_KHG_1"/>
    <property type="match status" value="1"/>
</dbReference>
<protein>
    <recommendedName>
        <fullName evidence="5">2-dehydro-3-deoxy-phosphogluconate aldolase</fullName>
        <ecNumber evidence="5">4.1.2.14</ecNumber>
    </recommendedName>
</protein>
<dbReference type="EC" id="4.1.2.14" evidence="5"/>
<dbReference type="NCBIfam" id="NF004325">
    <property type="entry name" value="PRK05718.1"/>
    <property type="match status" value="1"/>
</dbReference>
<comment type="catalytic activity">
    <reaction evidence="1">
        <text>2-dehydro-3-deoxy-6-phospho-D-gluconate = D-glyceraldehyde 3-phosphate + pyruvate</text>
        <dbReference type="Rhea" id="RHEA:17089"/>
        <dbReference type="ChEBI" id="CHEBI:15361"/>
        <dbReference type="ChEBI" id="CHEBI:57569"/>
        <dbReference type="ChEBI" id="CHEBI:59776"/>
        <dbReference type="EC" id="4.1.2.14"/>
    </reaction>
</comment>
<comment type="caution">
    <text evidence="8">The sequence shown here is derived from an EMBL/GenBank/DDBJ whole genome shotgun (WGS) entry which is preliminary data.</text>
</comment>
<evidence type="ECO:0000256" key="5">
    <source>
        <dbReference type="ARBA" id="ARBA00013063"/>
    </source>
</evidence>
<dbReference type="Gene3D" id="3.20.20.70">
    <property type="entry name" value="Aldolase class I"/>
    <property type="match status" value="1"/>
</dbReference>
<keyword evidence="6 8" id="KW-0456">Lyase</keyword>
<dbReference type="InterPro" id="IPR031337">
    <property type="entry name" value="KDPG/KHG_AS_1"/>
</dbReference>
<proteinExistence type="inferred from homology"/>
<evidence type="ECO:0000256" key="3">
    <source>
        <dbReference type="ARBA" id="ARBA00006906"/>
    </source>
</evidence>
<sequence length="203" mass="21759">MKWDLWLERAKPLVPVIVIDDLEQAVPMAQALVDGGVRLLEVTLRTELGLDAIRLIKRDVPDAIVGVGTVTSARQLEDALNMGAEFAVSPGISQELLDCARNWGGPYLPGVATPSEVMQARQAGFRYQKFFPAAAAGGLDMLNAFAGPFHDVMFCPTGGIGGENYQQYLQADNVFAVGGSWLTPKEALSAQNWQAITALAIAS</sequence>
<gene>
    <name evidence="8" type="primary">eda</name>
    <name evidence="8" type="ORF">ACFOMG_12525</name>
</gene>
<comment type="pathway">
    <text evidence="2">Carbohydrate acid metabolism; 2-dehydro-3-deoxy-D-gluconate degradation; D-glyceraldehyde 3-phosphate and pyruvate from 2-dehydro-3-deoxy-D-gluconate: step 2/2.</text>
</comment>
<dbReference type="Pfam" id="PF01081">
    <property type="entry name" value="Aldolase"/>
    <property type="match status" value="1"/>
</dbReference>
<evidence type="ECO:0000256" key="6">
    <source>
        <dbReference type="ARBA" id="ARBA00023239"/>
    </source>
</evidence>
<evidence type="ECO:0000313" key="8">
    <source>
        <dbReference type="EMBL" id="MFC3680926.1"/>
    </source>
</evidence>
<evidence type="ECO:0000313" key="9">
    <source>
        <dbReference type="Proteomes" id="UP001595722"/>
    </source>
</evidence>
<comment type="subunit">
    <text evidence="4">Homotrimer.</text>
</comment>
<organism evidence="8 9">
    <name type="scientific">Bacterioplanoides pacificum</name>
    <dbReference type="NCBI Taxonomy" id="1171596"/>
    <lineage>
        <taxon>Bacteria</taxon>
        <taxon>Pseudomonadati</taxon>
        <taxon>Pseudomonadota</taxon>
        <taxon>Gammaproteobacteria</taxon>
        <taxon>Oceanospirillales</taxon>
        <taxon>Oceanospirillaceae</taxon>
        <taxon>Bacterioplanoides</taxon>
    </lineage>
</organism>
<reference evidence="9" key="1">
    <citation type="journal article" date="2019" name="Int. J. Syst. Evol. Microbiol.">
        <title>The Global Catalogue of Microorganisms (GCM) 10K type strain sequencing project: providing services to taxonomists for standard genome sequencing and annotation.</title>
        <authorList>
            <consortium name="The Broad Institute Genomics Platform"/>
            <consortium name="The Broad Institute Genome Sequencing Center for Infectious Disease"/>
            <person name="Wu L."/>
            <person name="Ma J."/>
        </authorList>
    </citation>
    <scope>NUCLEOTIDE SEQUENCE [LARGE SCALE GENOMIC DNA]</scope>
    <source>
        <strain evidence="9">KCTC 42424</strain>
    </source>
</reference>
<evidence type="ECO:0000256" key="4">
    <source>
        <dbReference type="ARBA" id="ARBA00011233"/>
    </source>
</evidence>
<dbReference type="PANTHER" id="PTHR30246">
    <property type="entry name" value="2-KETO-3-DEOXY-6-PHOSPHOGLUCONATE ALDOLASE"/>
    <property type="match status" value="1"/>
</dbReference>
<accession>A0ABV7VWM9</accession>
<dbReference type="PANTHER" id="PTHR30246:SF1">
    <property type="entry name" value="2-DEHYDRO-3-DEOXY-6-PHOSPHOGALACTONATE ALDOLASE-RELATED"/>
    <property type="match status" value="1"/>
</dbReference>
<name>A0ABV7VWM9_9GAMM</name>
<comment type="similarity">
    <text evidence="3">Belongs to the KHG/KDPG aldolase family.</text>
</comment>
<evidence type="ECO:0000256" key="1">
    <source>
        <dbReference type="ARBA" id="ARBA00000654"/>
    </source>
</evidence>
<dbReference type="InterPro" id="IPR013785">
    <property type="entry name" value="Aldolase_TIM"/>
</dbReference>
<dbReference type="SUPFAM" id="SSF51569">
    <property type="entry name" value="Aldolase"/>
    <property type="match status" value="1"/>
</dbReference>